<dbReference type="Pfam" id="PF00106">
    <property type="entry name" value="adh_short"/>
    <property type="match status" value="1"/>
</dbReference>
<comment type="similarity">
    <text evidence="1">Belongs to the short-chain dehydrogenases/reductases (SDR) family.</text>
</comment>
<keyword evidence="2" id="KW-0560">Oxidoreductase</keyword>
<gene>
    <name evidence="4" type="ORF">PECAL_1P08950</name>
</gene>
<dbReference type="SUPFAM" id="SSF51735">
    <property type="entry name" value="NAD(P)-binding Rossmann-fold domains"/>
    <property type="match status" value="1"/>
</dbReference>
<evidence type="ECO:0000256" key="2">
    <source>
        <dbReference type="ARBA" id="ARBA00023002"/>
    </source>
</evidence>
<evidence type="ECO:0000313" key="4">
    <source>
        <dbReference type="EMBL" id="CAH0364528.1"/>
    </source>
</evidence>
<organism evidence="4 5">
    <name type="scientific">Pelagomonas calceolata</name>
    <dbReference type="NCBI Taxonomy" id="35677"/>
    <lineage>
        <taxon>Eukaryota</taxon>
        <taxon>Sar</taxon>
        <taxon>Stramenopiles</taxon>
        <taxon>Ochrophyta</taxon>
        <taxon>Pelagophyceae</taxon>
        <taxon>Pelagomonadales</taxon>
        <taxon>Pelagomonadaceae</taxon>
        <taxon>Pelagomonas</taxon>
    </lineage>
</organism>
<evidence type="ECO:0000256" key="1">
    <source>
        <dbReference type="ARBA" id="ARBA00006484"/>
    </source>
</evidence>
<sequence length="343" mass="35922">MRRILAVSSLVRFASSLTMPSSVVYPGFESALTTEAKAKTFAVTGCTSGTGLVAAKCFAKKGASHVFLLNRPSPRAESALTDVKAVAAEGCIVTHVDYDAMSFASVRAAAKTVLAATPELDVLANNAGVMALQDKATTDGYDLQMQTNHLSHFLLAKELYPAVKAAAAARGEARIVHHSSISRNWPADLPLTADIAAQYLGKNGGNLGGDDPAMGGPRWVRYHYSKLANVCFSLALADKLPAGIKALCAAPGVAATNLQVTSEASGQTGAMNFQKDAQTPEDGAVPLLTCCLAADVQSGEFYEPEHTTRGPAKLTQLEPISLEADRDALWSASEAAIGEKWGL</sequence>
<dbReference type="Gene3D" id="3.40.50.720">
    <property type="entry name" value="NAD(P)-binding Rossmann-like Domain"/>
    <property type="match status" value="1"/>
</dbReference>
<dbReference type="PRINTS" id="PR00081">
    <property type="entry name" value="GDHRDH"/>
</dbReference>
<dbReference type="PANTHER" id="PTHR24320:SF148">
    <property type="entry name" value="NAD(P)-BINDING ROSSMANN-FOLD SUPERFAMILY PROTEIN"/>
    <property type="match status" value="1"/>
</dbReference>
<evidence type="ECO:0000256" key="3">
    <source>
        <dbReference type="SAM" id="SignalP"/>
    </source>
</evidence>
<dbReference type="EMBL" id="CAKKNE010000001">
    <property type="protein sequence ID" value="CAH0364528.1"/>
    <property type="molecule type" value="Genomic_DNA"/>
</dbReference>
<dbReference type="OrthoDB" id="10265294at2759"/>
<feature type="chain" id="PRO_5035276917" description="Protochlorophyllide reductase" evidence="3">
    <location>
        <begin position="17"/>
        <end position="343"/>
    </location>
</feature>
<dbReference type="PANTHER" id="PTHR24320">
    <property type="entry name" value="RETINOL DEHYDROGENASE"/>
    <property type="match status" value="1"/>
</dbReference>
<dbReference type="AlphaFoldDB" id="A0A8J2S528"/>
<reference evidence="4" key="1">
    <citation type="submission" date="2021-11" db="EMBL/GenBank/DDBJ databases">
        <authorList>
            <consortium name="Genoscope - CEA"/>
            <person name="William W."/>
        </authorList>
    </citation>
    <scope>NUCLEOTIDE SEQUENCE</scope>
</reference>
<dbReference type="Proteomes" id="UP000789595">
    <property type="component" value="Unassembled WGS sequence"/>
</dbReference>
<evidence type="ECO:0000313" key="5">
    <source>
        <dbReference type="Proteomes" id="UP000789595"/>
    </source>
</evidence>
<dbReference type="GO" id="GO:0016491">
    <property type="term" value="F:oxidoreductase activity"/>
    <property type="evidence" value="ECO:0007669"/>
    <property type="project" value="UniProtKB-KW"/>
</dbReference>
<dbReference type="InterPro" id="IPR036291">
    <property type="entry name" value="NAD(P)-bd_dom_sf"/>
</dbReference>
<evidence type="ECO:0008006" key="6">
    <source>
        <dbReference type="Google" id="ProtNLM"/>
    </source>
</evidence>
<name>A0A8J2S528_9STRA</name>
<feature type="signal peptide" evidence="3">
    <location>
        <begin position="1"/>
        <end position="16"/>
    </location>
</feature>
<keyword evidence="3" id="KW-0732">Signal</keyword>
<protein>
    <recommendedName>
        <fullName evidence="6">Protochlorophyllide reductase</fullName>
    </recommendedName>
</protein>
<comment type="caution">
    <text evidence="4">The sequence shown here is derived from an EMBL/GenBank/DDBJ whole genome shotgun (WGS) entry which is preliminary data.</text>
</comment>
<proteinExistence type="inferred from homology"/>
<keyword evidence="5" id="KW-1185">Reference proteome</keyword>
<dbReference type="InterPro" id="IPR002347">
    <property type="entry name" value="SDR_fam"/>
</dbReference>
<accession>A0A8J2S528</accession>